<proteinExistence type="predicted"/>
<organism evidence="4 5">
    <name type="scientific">Alteromonas halophila</name>
    <dbReference type="NCBI Taxonomy" id="516698"/>
    <lineage>
        <taxon>Bacteria</taxon>
        <taxon>Pseudomonadati</taxon>
        <taxon>Pseudomonadota</taxon>
        <taxon>Gammaproteobacteria</taxon>
        <taxon>Alteromonadales</taxon>
        <taxon>Alteromonadaceae</taxon>
        <taxon>Alteromonas/Salinimonas group</taxon>
        <taxon>Alteromonas</taxon>
    </lineage>
</organism>
<dbReference type="Pfam" id="PF13778">
    <property type="entry name" value="DUF4174"/>
    <property type="match status" value="1"/>
</dbReference>
<dbReference type="EMBL" id="BMXP01000006">
    <property type="protein sequence ID" value="GGW89396.1"/>
    <property type="molecule type" value="Genomic_DNA"/>
</dbReference>
<comment type="caution">
    <text evidence="4">The sequence shown here is derived from an EMBL/GenBank/DDBJ whole genome shotgun (WGS) entry which is preliminary data.</text>
</comment>
<evidence type="ECO:0000313" key="4">
    <source>
        <dbReference type="EMBL" id="GGW89396.1"/>
    </source>
</evidence>
<name>A0A918JMC8_9ALTE</name>
<keyword evidence="1 2" id="KW-0732">Signal</keyword>
<evidence type="ECO:0000259" key="3">
    <source>
        <dbReference type="Pfam" id="PF13778"/>
    </source>
</evidence>
<reference evidence="4" key="2">
    <citation type="submission" date="2020-09" db="EMBL/GenBank/DDBJ databases">
        <authorList>
            <person name="Sun Q."/>
            <person name="Kim S."/>
        </authorList>
    </citation>
    <scope>NUCLEOTIDE SEQUENCE</scope>
    <source>
        <strain evidence="4">KCTC 22164</strain>
    </source>
</reference>
<evidence type="ECO:0000313" key="5">
    <source>
        <dbReference type="Proteomes" id="UP000631300"/>
    </source>
</evidence>
<reference evidence="4" key="1">
    <citation type="journal article" date="2014" name="Int. J. Syst. Evol. Microbiol.">
        <title>Complete genome sequence of Corynebacterium casei LMG S-19264T (=DSM 44701T), isolated from a smear-ripened cheese.</title>
        <authorList>
            <consortium name="US DOE Joint Genome Institute (JGI-PGF)"/>
            <person name="Walter F."/>
            <person name="Albersmeier A."/>
            <person name="Kalinowski J."/>
            <person name="Ruckert C."/>
        </authorList>
    </citation>
    <scope>NUCLEOTIDE SEQUENCE</scope>
    <source>
        <strain evidence="4">KCTC 22164</strain>
    </source>
</reference>
<dbReference type="RefSeq" id="WP_189406781.1">
    <property type="nucleotide sequence ID" value="NZ_BMXP01000006.1"/>
</dbReference>
<accession>A0A918JMC8</accession>
<feature type="domain" description="DUF4174" evidence="3">
    <location>
        <begin position="24"/>
        <end position="131"/>
    </location>
</feature>
<dbReference type="AlphaFoldDB" id="A0A918JMC8"/>
<evidence type="ECO:0000256" key="1">
    <source>
        <dbReference type="ARBA" id="ARBA00022729"/>
    </source>
</evidence>
<feature type="chain" id="PRO_5038013333" description="DUF4174 domain-containing protein" evidence="2">
    <location>
        <begin position="23"/>
        <end position="135"/>
    </location>
</feature>
<keyword evidence="5" id="KW-1185">Reference proteome</keyword>
<evidence type="ECO:0000256" key="2">
    <source>
        <dbReference type="SAM" id="SignalP"/>
    </source>
</evidence>
<protein>
    <recommendedName>
        <fullName evidence="3">DUF4174 domain-containing protein</fullName>
    </recommendedName>
</protein>
<sequence length="135" mass="15299">MKRIVFIGLFILFSVPGLQAHAALSQYQWQYRVLLVRADTQSQASELLTKIRQAEVQVKERKLTLQILTRDGVLSYPDSAPSLSAQAIRRRLRDASVLLIGLDGRDKATYDALRIEAVFDDIDVMPMRGAELNRQ</sequence>
<dbReference type="InterPro" id="IPR025232">
    <property type="entry name" value="DUF4174"/>
</dbReference>
<feature type="signal peptide" evidence="2">
    <location>
        <begin position="1"/>
        <end position="22"/>
    </location>
</feature>
<dbReference type="Proteomes" id="UP000631300">
    <property type="component" value="Unassembled WGS sequence"/>
</dbReference>
<gene>
    <name evidence="4" type="ORF">GCM10007391_24550</name>
</gene>